<sequence length="369" mass="42366">MYPPPTHTAVMVNIPTTVPISRLATIMTSWGGDRNCLLLTSHFLVFFHAAQNPENGMSSDHDVVTENNMHLLVESRFLANFNDFSSTIFRGNRSCQKNSDKKHKSENLQQKLCREKEKGEKHWFLTVVRNNGGAEIFLVDFRKVLNDRCGKRKPCLEISVKQEKEMDENSETPDSLKFSKYLTNLLFKKFDSISEHEPFNKALTDAPKANGLSVTVDDRKEAVKFVFSIGLEISVSHGSLATDHYFATRFLFQLLGGHSSRTQDSADKYQTLIIVIAPIASRTTVIVVFDQVTQWKDRTVVSATCEFRRRIRGCLLTISVAVIGKNFFQKRIRTPMLSQEWMFKRRCHFLFRQNIDRSGEFESAYENLF</sequence>
<accession>A0A915KAC5</accession>
<dbReference type="WBParaSite" id="nRc.2.0.1.t34868-RA">
    <property type="protein sequence ID" value="nRc.2.0.1.t34868-RA"/>
    <property type="gene ID" value="nRc.2.0.1.g34868"/>
</dbReference>
<dbReference type="AlphaFoldDB" id="A0A915KAC5"/>
<evidence type="ECO:0000313" key="2">
    <source>
        <dbReference type="WBParaSite" id="nRc.2.0.1.t34868-RA"/>
    </source>
</evidence>
<protein>
    <submittedName>
        <fullName evidence="2">Uncharacterized protein</fullName>
    </submittedName>
</protein>
<name>A0A915KAC5_ROMCU</name>
<keyword evidence="1" id="KW-1185">Reference proteome</keyword>
<dbReference type="Proteomes" id="UP000887565">
    <property type="component" value="Unplaced"/>
</dbReference>
<evidence type="ECO:0000313" key="1">
    <source>
        <dbReference type="Proteomes" id="UP000887565"/>
    </source>
</evidence>
<organism evidence="1 2">
    <name type="scientific">Romanomermis culicivorax</name>
    <name type="common">Nematode worm</name>
    <dbReference type="NCBI Taxonomy" id="13658"/>
    <lineage>
        <taxon>Eukaryota</taxon>
        <taxon>Metazoa</taxon>
        <taxon>Ecdysozoa</taxon>
        <taxon>Nematoda</taxon>
        <taxon>Enoplea</taxon>
        <taxon>Dorylaimia</taxon>
        <taxon>Mermithida</taxon>
        <taxon>Mermithoidea</taxon>
        <taxon>Mermithidae</taxon>
        <taxon>Romanomermis</taxon>
    </lineage>
</organism>
<reference evidence="2" key="1">
    <citation type="submission" date="2022-11" db="UniProtKB">
        <authorList>
            <consortium name="WormBaseParasite"/>
        </authorList>
    </citation>
    <scope>IDENTIFICATION</scope>
</reference>
<proteinExistence type="predicted"/>